<sequence length="52" mass="5870">MTDKHYTPHVWCEAWAETGVGRVDFYICSRCGKLFPGPIDECPSDEYLGGCQ</sequence>
<dbReference type="EMBL" id="BART01017164">
    <property type="protein sequence ID" value="GAG75332.1"/>
    <property type="molecule type" value="Genomic_DNA"/>
</dbReference>
<protein>
    <submittedName>
        <fullName evidence="1">Uncharacterized protein</fullName>
    </submittedName>
</protein>
<accession>X0Z070</accession>
<dbReference type="EMBL" id="BART01003846">
    <property type="protein sequence ID" value="GAG62414.1"/>
    <property type="molecule type" value="Genomic_DNA"/>
</dbReference>
<organism evidence="1">
    <name type="scientific">marine sediment metagenome</name>
    <dbReference type="NCBI Taxonomy" id="412755"/>
    <lineage>
        <taxon>unclassified sequences</taxon>
        <taxon>metagenomes</taxon>
        <taxon>ecological metagenomes</taxon>
    </lineage>
</organism>
<comment type="caution">
    <text evidence="1">The sequence shown here is derived from an EMBL/GenBank/DDBJ whole genome shotgun (WGS) entry which is preliminary data.</text>
</comment>
<gene>
    <name evidence="1" type="ORF">S01H4_10188</name>
    <name evidence="2" type="ORF">S01H4_32751</name>
</gene>
<name>X0Z070_9ZZZZ</name>
<reference evidence="1" key="1">
    <citation type="journal article" date="2014" name="Front. Microbiol.">
        <title>High frequency of phylogenetically diverse reductive dehalogenase-homologous genes in deep subseafloor sedimentary metagenomes.</title>
        <authorList>
            <person name="Kawai M."/>
            <person name="Futagami T."/>
            <person name="Toyoda A."/>
            <person name="Takaki Y."/>
            <person name="Nishi S."/>
            <person name="Hori S."/>
            <person name="Arai W."/>
            <person name="Tsubouchi T."/>
            <person name="Morono Y."/>
            <person name="Uchiyama I."/>
            <person name="Ito T."/>
            <person name="Fujiyama A."/>
            <person name="Inagaki F."/>
            <person name="Takami H."/>
        </authorList>
    </citation>
    <scope>NUCLEOTIDE SEQUENCE</scope>
    <source>
        <strain evidence="1">Expedition CK06-06</strain>
    </source>
</reference>
<evidence type="ECO:0000313" key="1">
    <source>
        <dbReference type="EMBL" id="GAG62414.1"/>
    </source>
</evidence>
<dbReference type="AlphaFoldDB" id="X0Z070"/>
<proteinExistence type="predicted"/>
<evidence type="ECO:0000313" key="2">
    <source>
        <dbReference type="EMBL" id="GAG75332.1"/>
    </source>
</evidence>